<evidence type="ECO:0000313" key="9">
    <source>
        <dbReference type="Proteomes" id="UP000663873"/>
    </source>
</evidence>
<feature type="disulfide bond" evidence="6">
    <location>
        <begin position="32"/>
        <end position="41"/>
    </location>
</feature>
<comment type="caution">
    <text evidence="8">The sequence shown here is derived from an EMBL/GenBank/DDBJ whole genome shotgun (WGS) entry which is preliminary data.</text>
</comment>
<evidence type="ECO:0000259" key="7">
    <source>
        <dbReference type="PROSITE" id="PS50026"/>
    </source>
</evidence>
<feature type="domain" description="EGF-like" evidence="7">
    <location>
        <begin position="6"/>
        <end position="42"/>
    </location>
</feature>
<evidence type="ECO:0000256" key="2">
    <source>
        <dbReference type="ARBA" id="ARBA00022729"/>
    </source>
</evidence>
<keyword evidence="2" id="KW-0732">Signal</keyword>
<protein>
    <recommendedName>
        <fullName evidence="7">EGF-like domain-containing protein</fullName>
    </recommendedName>
</protein>
<dbReference type="InterPro" id="IPR051022">
    <property type="entry name" value="Notch_Cell-Fate_Det"/>
</dbReference>
<reference evidence="8" key="1">
    <citation type="submission" date="2021-02" db="EMBL/GenBank/DDBJ databases">
        <authorList>
            <person name="Nowell W R."/>
        </authorList>
    </citation>
    <scope>NUCLEOTIDE SEQUENCE</scope>
</reference>
<keyword evidence="5" id="KW-0325">Glycoprotein</keyword>
<dbReference type="FunFam" id="2.10.25.10:FF:000122">
    <property type="entry name" value="Protein crumbs homolog 2"/>
    <property type="match status" value="1"/>
</dbReference>
<keyword evidence="9" id="KW-1185">Reference proteome</keyword>
<dbReference type="CDD" id="cd00054">
    <property type="entry name" value="EGF_CA"/>
    <property type="match status" value="1"/>
</dbReference>
<evidence type="ECO:0000256" key="3">
    <source>
        <dbReference type="ARBA" id="ARBA00022737"/>
    </source>
</evidence>
<name>A0A821I8A2_9BILA</name>
<feature type="non-terminal residue" evidence="8">
    <location>
        <position position="1"/>
    </location>
</feature>
<evidence type="ECO:0000256" key="4">
    <source>
        <dbReference type="ARBA" id="ARBA00023157"/>
    </source>
</evidence>
<dbReference type="Pfam" id="PF00008">
    <property type="entry name" value="EGF"/>
    <property type="match status" value="2"/>
</dbReference>
<organism evidence="8 9">
    <name type="scientific">Rotaria socialis</name>
    <dbReference type="NCBI Taxonomy" id="392032"/>
    <lineage>
        <taxon>Eukaryota</taxon>
        <taxon>Metazoa</taxon>
        <taxon>Spiralia</taxon>
        <taxon>Gnathifera</taxon>
        <taxon>Rotifera</taxon>
        <taxon>Eurotatoria</taxon>
        <taxon>Bdelloidea</taxon>
        <taxon>Philodinida</taxon>
        <taxon>Philodinidae</taxon>
        <taxon>Rotaria</taxon>
    </lineage>
</organism>
<evidence type="ECO:0000256" key="1">
    <source>
        <dbReference type="ARBA" id="ARBA00022536"/>
    </source>
</evidence>
<dbReference type="Gene3D" id="2.10.25.10">
    <property type="entry name" value="Laminin"/>
    <property type="match status" value="2"/>
</dbReference>
<dbReference type="PROSITE" id="PS01186">
    <property type="entry name" value="EGF_2"/>
    <property type="match status" value="1"/>
</dbReference>
<accession>A0A821I8A2</accession>
<sequence>QNCEIGGNPCLSKPCQNNGTCSVLATTYACQCLSPYGGTNCDTVINVCTPNPCFNNGICVRDSKIQDGTYHCHCQNGYTGTICEYCK</sequence>
<keyword evidence="3" id="KW-0677">Repeat</keyword>
<dbReference type="AlphaFoldDB" id="A0A821I8A2"/>
<evidence type="ECO:0000313" key="8">
    <source>
        <dbReference type="EMBL" id="CAF4695427.1"/>
    </source>
</evidence>
<dbReference type="PROSITE" id="PS00022">
    <property type="entry name" value="EGF_1"/>
    <property type="match status" value="2"/>
</dbReference>
<gene>
    <name evidence="8" type="ORF">UJA718_LOCUS35964</name>
</gene>
<dbReference type="InterPro" id="IPR000742">
    <property type="entry name" value="EGF"/>
</dbReference>
<feature type="domain" description="EGF-like" evidence="7">
    <location>
        <begin position="44"/>
        <end position="84"/>
    </location>
</feature>
<dbReference type="EMBL" id="CAJOBP010034211">
    <property type="protein sequence ID" value="CAF4695427.1"/>
    <property type="molecule type" value="Genomic_DNA"/>
</dbReference>
<feature type="disulfide bond" evidence="6">
    <location>
        <begin position="74"/>
        <end position="83"/>
    </location>
</feature>
<dbReference type="Proteomes" id="UP000663873">
    <property type="component" value="Unassembled WGS sequence"/>
</dbReference>
<evidence type="ECO:0000256" key="6">
    <source>
        <dbReference type="PROSITE-ProRule" id="PRU00076"/>
    </source>
</evidence>
<dbReference type="FunFam" id="2.10.25.10:FF:000066">
    <property type="entry name" value="FAT atypical cadherin 4"/>
    <property type="match status" value="1"/>
</dbReference>
<dbReference type="PROSITE" id="PS50026">
    <property type="entry name" value="EGF_3"/>
    <property type="match status" value="2"/>
</dbReference>
<dbReference type="SUPFAM" id="SSF57196">
    <property type="entry name" value="EGF/Laminin"/>
    <property type="match status" value="2"/>
</dbReference>
<evidence type="ECO:0000256" key="5">
    <source>
        <dbReference type="ARBA" id="ARBA00023180"/>
    </source>
</evidence>
<dbReference type="SMART" id="SM00181">
    <property type="entry name" value="EGF"/>
    <property type="match status" value="2"/>
</dbReference>
<dbReference type="PRINTS" id="PR00010">
    <property type="entry name" value="EGFBLOOD"/>
</dbReference>
<dbReference type="PANTHER" id="PTHR24049">
    <property type="entry name" value="CRUMBS FAMILY MEMBER"/>
    <property type="match status" value="1"/>
</dbReference>
<keyword evidence="1 6" id="KW-0245">EGF-like domain</keyword>
<keyword evidence="4 6" id="KW-1015">Disulfide bond</keyword>
<proteinExistence type="predicted"/>
<comment type="caution">
    <text evidence="6">Lacks conserved residue(s) required for the propagation of feature annotation.</text>
</comment>